<dbReference type="RefSeq" id="WP_070320970.1">
    <property type="nucleotide sequence ID" value="NZ_JAUSVM010000001.1"/>
</dbReference>
<dbReference type="SUPFAM" id="SSF46894">
    <property type="entry name" value="C-terminal effector domain of the bipartite response regulators"/>
    <property type="match status" value="1"/>
</dbReference>
<dbReference type="Gene3D" id="3.40.50.300">
    <property type="entry name" value="P-loop containing nucleotide triphosphate hydrolases"/>
    <property type="match status" value="1"/>
</dbReference>
<dbReference type="GO" id="GO:0003677">
    <property type="term" value="F:DNA binding"/>
    <property type="evidence" value="ECO:0007669"/>
    <property type="project" value="UniProtKB-KW"/>
</dbReference>
<dbReference type="Proteomes" id="UP001240250">
    <property type="component" value="Unassembled WGS sequence"/>
</dbReference>
<dbReference type="SUPFAM" id="SSF52540">
    <property type="entry name" value="P-loop containing nucleoside triphosphate hydrolases"/>
    <property type="match status" value="1"/>
</dbReference>
<keyword evidence="3" id="KW-0804">Transcription</keyword>
<name>A0ABU0GJH5_9CELL</name>
<accession>A0ABU0GJH5</accession>
<evidence type="ECO:0000256" key="2">
    <source>
        <dbReference type="ARBA" id="ARBA00023125"/>
    </source>
</evidence>
<dbReference type="Pfam" id="PF00196">
    <property type="entry name" value="GerE"/>
    <property type="match status" value="1"/>
</dbReference>
<protein>
    <submittedName>
        <fullName evidence="5">DNA-binding CsgD family transcriptional regulator</fullName>
    </submittedName>
</protein>
<evidence type="ECO:0000256" key="3">
    <source>
        <dbReference type="ARBA" id="ARBA00023163"/>
    </source>
</evidence>
<proteinExistence type="predicted"/>
<keyword evidence="6" id="KW-1185">Reference proteome</keyword>
<dbReference type="InterPro" id="IPR027417">
    <property type="entry name" value="P-loop_NTPase"/>
</dbReference>
<dbReference type="InterPro" id="IPR036388">
    <property type="entry name" value="WH-like_DNA-bd_sf"/>
</dbReference>
<dbReference type="SMART" id="SM00421">
    <property type="entry name" value="HTH_LUXR"/>
    <property type="match status" value="1"/>
</dbReference>
<sequence>MTTARHDGHDGTVIGEDRDARAVLDDATTGRGALLVGPLGSGKTHLVRAVVALMRDAGMDPLVLRAAAPLASLPQGVLDDEGVARLDAASPAAPLVVVVDDAEDLDDTTADRLVRGLARGSVHLVLAIAPRRDGEPAHAVAVRARLVDLWLAHRLVRHDLREPERADADALVDAFTGGHPLDRATRRILIARARGSRTVLRELVAEAVRRDRAGGDPLEVPLDLVEVPGLRDALTAEAGTFGPGVREALVVLRHLPGLPYSEACLVLGAERVDGLVTRRLAMVDDGSRRGLHVRRLTALVVEQQLGDAAVEGVLAGVERYVLERATGPVSDVLASFVVARASVRSPDEGWNAAHPSTWARLVVGAARYANGTGRHERSLAWTTMPGVPAAAPEVLLERAVALLALREDARARAELERVEPERLGPSSLLRYVRCWTDLVRWVPPDARVEVPTFPEQVRGVARAELVLLRAERAALTLDWDRALIAARHALDGAAHPRTAVRAAALATFAAVVLGAHPEAERLARETRALLRDPVGGRTVGLGDELWALCALAAAAALGGHRPDDLEDWVVACTLAAGVRGGPAEIGLVNVAWACLAFDRGDGAAVVEELAAAAARVPAGRAGVLRALLVCALGSSRAALGDDAGARRTLARVPAEHRDFPLVDMAARVVEAWPAARDATPVDLTPVRAAVAAAPRLERIVQRLTVAGGRVGIAPDADGGASVPGRVDAVLSDRELEVALLVGQGLTNREVADRLVLSVRTVESHVYHACRKLGIPSRRELARVVVTTGVGQRG</sequence>
<reference evidence="5 6" key="1">
    <citation type="submission" date="2023-07" db="EMBL/GenBank/DDBJ databases">
        <title>Sequencing the genomes of 1000 actinobacteria strains.</title>
        <authorList>
            <person name="Klenk H.-P."/>
        </authorList>
    </citation>
    <scope>NUCLEOTIDE SEQUENCE [LARGE SCALE GENOMIC DNA]</scope>
    <source>
        <strain evidence="5 6">DSM 14785</strain>
    </source>
</reference>
<dbReference type="CDD" id="cd06170">
    <property type="entry name" value="LuxR_C_like"/>
    <property type="match status" value="1"/>
</dbReference>
<evidence type="ECO:0000313" key="6">
    <source>
        <dbReference type="Proteomes" id="UP001240250"/>
    </source>
</evidence>
<dbReference type="PRINTS" id="PR00038">
    <property type="entry name" value="HTHLUXR"/>
</dbReference>
<dbReference type="PANTHER" id="PTHR44688:SF16">
    <property type="entry name" value="DNA-BINDING TRANSCRIPTIONAL ACTIVATOR DEVR_DOSR"/>
    <property type="match status" value="1"/>
</dbReference>
<keyword evidence="2 5" id="KW-0238">DNA-binding</keyword>
<comment type="caution">
    <text evidence="5">The sequence shown here is derived from an EMBL/GenBank/DDBJ whole genome shotgun (WGS) entry which is preliminary data.</text>
</comment>
<dbReference type="InterPro" id="IPR016032">
    <property type="entry name" value="Sig_transdc_resp-reg_C-effctor"/>
</dbReference>
<dbReference type="PROSITE" id="PS50043">
    <property type="entry name" value="HTH_LUXR_2"/>
    <property type="match status" value="1"/>
</dbReference>
<dbReference type="Gene3D" id="1.10.10.10">
    <property type="entry name" value="Winged helix-like DNA-binding domain superfamily/Winged helix DNA-binding domain"/>
    <property type="match status" value="1"/>
</dbReference>
<dbReference type="InterPro" id="IPR000792">
    <property type="entry name" value="Tscrpt_reg_LuxR_C"/>
</dbReference>
<organism evidence="5 6">
    <name type="scientific">Cellulomonas iranensis</name>
    <dbReference type="NCBI Taxonomy" id="76862"/>
    <lineage>
        <taxon>Bacteria</taxon>
        <taxon>Bacillati</taxon>
        <taxon>Actinomycetota</taxon>
        <taxon>Actinomycetes</taxon>
        <taxon>Micrococcales</taxon>
        <taxon>Cellulomonadaceae</taxon>
        <taxon>Cellulomonas</taxon>
    </lineage>
</organism>
<dbReference type="PROSITE" id="PS00622">
    <property type="entry name" value="HTH_LUXR_1"/>
    <property type="match status" value="1"/>
</dbReference>
<dbReference type="EMBL" id="JAUSVM010000001">
    <property type="protein sequence ID" value="MDQ0424866.1"/>
    <property type="molecule type" value="Genomic_DNA"/>
</dbReference>
<evidence type="ECO:0000256" key="1">
    <source>
        <dbReference type="ARBA" id="ARBA00023015"/>
    </source>
</evidence>
<gene>
    <name evidence="5" type="ORF">JO380_001247</name>
</gene>
<evidence type="ECO:0000313" key="5">
    <source>
        <dbReference type="EMBL" id="MDQ0424866.1"/>
    </source>
</evidence>
<keyword evidence="1" id="KW-0805">Transcription regulation</keyword>
<feature type="domain" description="HTH luxR-type" evidence="4">
    <location>
        <begin position="723"/>
        <end position="788"/>
    </location>
</feature>
<evidence type="ECO:0000259" key="4">
    <source>
        <dbReference type="PROSITE" id="PS50043"/>
    </source>
</evidence>
<dbReference type="PANTHER" id="PTHR44688">
    <property type="entry name" value="DNA-BINDING TRANSCRIPTIONAL ACTIVATOR DEVR_DOSR"/>
    <property type="match status" value="1"/>
</dbReference>